<evidence type="ECO:0000313" key="4">
    <source>
        <dbReference type="Proteomes" id="UP000054144"/>
    </source>
</evidence>
<reference evidence="3 4" key="1">
    <citation type="journal article" date="2015" name="Fungal Genet. Biol.">
        <title>Evolution of novel wood decay mechanisms in Agaricales revealed by the genome sequences of Fistulina hepatica and Cylindrobasidium torrendii.</title>
        <authorList>
            <person name="Floudas D."/>
            <person name="Held B.W."/>
            <person name="Riley R."/>
            <person name="Nagy L.G."/>
            <person name="Koehler G."/>
            <person name="Ransdell A.S."/>
            <person name="Younus H."/>
            <person name="Chow J."/>
            <person name="Chiniquy J."/>
            <person name="Lipzen A."/>
            <person name="Tritt A."/>
            <person name="Sun H."/>
            <person name="Haridas S."/>
            <person name="LaButti K."/>
            <person name="Ohm R.A."/>
            <person name="Kues U."/>
            <person name="Blanchette R.A."/>
            <person name="Grigoriev I.V."/>
            <person name="Minto R.E."/>
            <person name="Hibbett D.S."/>
        </authorList>
    </citation>
    <scope>NUCLEOTIDE SEQUENCE [LARGE SCALE GENOMIC DNA]</scope>
    <source>
        <strain evidence="3 4">ATCC 64428</strain>
    </source>
</reference>
<dbReference type="EMBL" id="KN881676">
    <property type="protein sequence ID" value="KIY50325.1"/>
    <property type="molecule type" value="Genomic_DNA"/>
</dbReference>
<evidence type="ECO:0000313" key="3">
    <source>
        <dbReference type="EMBL" id="KIY50325.1"/>
    </source>
</evidence>
<sequence length="151" mass="16309">MSSCDPTLRIHTDRGLQTYSFDPQCSGDSQPDGFAASTYFAIAIAIGNECVLFVLSLLAGYFTRRRRRRRTVGGLPLRTPHSNTSQGVHPVGAHLPSHAQSQSQSQSQQAFVSSDFNSPNFQAAPPYDPSKGPNDIPQYPPPAYAVASSDP</sequence>
<dbReference type="AlphaFoldDB" id="A0A0D7AJ27"/>
<evidence type="ECO:0000256" key="2">
    <source>
        <dbReference type="SAM" id="Phobius"/>
    </source>
</evidence>
<keyword evidence="2" id="KW-0812">Transmembrane</keyword>
<accession>A0A0D7AJ27</accession>
<dbReference type="Proteomes" id="UP000054144">
    <property type="component" value="Unassembled WGS sequence"/>
</dbReference>
<gene>
    <name evidence="3" type="ORF">FISHEDRAFT_57641</name>
</gene>
<protein>
    <submittedName>
        <fullName evidence="3">Uncharacterized protein</fullName>
    </submittedName>
</protein>
<keyword evidence="4" id="KW-1185">Reference proteome</keyword>
<keyword evidence="2" id="KW-0472">Membrane</keyword>
<feature type="transmembrane region" description="Helical" evidence="2">
    <location>
        <begin position="39"/>
        <end position="62"/>
    </location>
</feature>
<organism evidence="3 4">
    <name type="scientific">Fistulina hepatica ATCC 64428</name>
    <dbReference type="NCBI Taxonomy" id="1128425"/>
    <lineage>
        <taxon>Eukaryota</taxon>
        <taxon>Fungi</taxon>
        <taxon>Dikarya</taxon>
        <taxon>Basidiomycota</taxon>
        <taxon>Agaricomycotina</taxon>
        <taxon>Agaricomycetes</taxon>
        <taxon>Agaricomycetidae</taxon>
        <taxon>Agaricales</taxon>
        <taxon>Fistulinaceae</taxon>
        <taxon>Fistulina</taxon>
    </lineage>
</organism>
<evidence type="ECO:0000256" key="1">
    <source>
        <dbReference type="SAM" id="MobiDB-lite"/>
    </source>
</evidence>
<feature type="compositionally biased region" description="Polar residues" evidence="1">
    <location>
        <begin position="110"/>
        <end position="121"/>
    </location>
</feature>
<proteinExistence type="predicted"/>
<feature type="compositionally biased region" description="Low complexity" evidence="1">
    <location>
        <begin position="100"/>
        <end position="109"/>
    </location>
</feature>
<feature type="region of interest" description="Disordered" evidence="1">
    <location>
        <begin position="69"/>
        <end position="151"/>
    </location>
</feature>
<keyword evidence="2" id="KW-1133">Transmembrane helix</keyword>
<name>A0A0D7AJ27_9AGAR</name>